<gene>
    <name evidence="2" type="ORF">UR34_C0004G0012</name>
</gene>
<dbReference type="InterPro" id="IPR015946">
    <property type="entry name" value="KH_dom-like_a/b"/>
</dbReference>
<name>A0A0F9ZZ96_9BACT</name>
<dbReference type="InterPro" id="IPR034079">
    <property type="entry name" value="R3H_KhpB"/>
</dbReference>
<dbReference type="PANTHER" id="PTHR35800:SF1">
    <property type="entry name" value="RNA-BINDING PROTEIN KHPB"/>
    <property type="match status" value="1"/>
</dbReference>
<organism evidence="2 3">
    <name type="scientific">candidate division WS6 bacterium GW2011_GWC1_33_20</name>
    <dbReference type="NCBI Taxonomy" id="1619089"/>
    <lineage>
        <taxon>Bacteria</taxon>
        <taxon>Candidatus Dojkabacteria</taxon>
    </lineage>
</organism>
<evidence type="ECO:0000313" key="2">
    <source>
        <dbReference type="EMBL" id="KKP44271.1"/>
    </source>
</evidence>
<dbReference type="PROSITE" id="PS51061">
    <property type="entry name" value="R3H"/>
    <property type="match status" value="1"/>
</dbReference>
<dbReference type="AlphaFoldDB" id="A0A0F9ZZ96"/>
<dbReference type="CDD" id="cd02644">
    <property type="entry name" value="R3H_jag"/>
    <property type="match status" value="1"/>
</dbReference>
<dbReference type="CDD" id="cd02414">
    <property type="entry name" value="KH-II_Jag"/>
    <property type="match status" value="1"/>
</dbReference>
<dbReference type="EMBL" id="LBOV01000004">
    <property type="protein sequence ID" value="KKP44271.1"/>
    <property type="molecule type" value="Genomic_DNA"/>
</dbReference>
<dbReference type="InterPro" id="IPR001374">
    <property type="entry name" value="R3H_dom"/>
</dbReference>
<dbReference type="InterPro" id="IPR039247">
    <property type="entry name" value="KhpB"/>
</dbReference>
<dbReference type="Gene3D" id="3.30.300.20">
    <property type="match status" value="1"/>
</dbReference>
<reference evidence="2 3" key="1">
    <citation type="journal article" date="2015" name="Nature">
        <title>rRNA introns, odd ribosomes, and small enigmatic genomes across a large radiation of phyla.</title>
        <authorList>
            <person name="Brown C.T."/>
            <person name="Hug L.A."/>
            <person name="Thomas B.C."/>
            <person name="Sharon I."/>
            <person name="Castelle C.J."/>
            <person name="Singh A."/>
            <person name="Wilkins M.J."/>
            <person name="Williams K.H."/>
            <person name="Banfield J.F."/>
        </authorList>
    </citation>
    <scope>NUCLEOTIDE SEQUENCE [LARGE SCALE GENOMIC DNA]</scope>
</reference>
<dbReference type="Pfam" id="PF13083">
    <property type="entry name" value="KH_KhpA-B"/>
    <property type="match status" value="1"/>
</dbReference>
<accession>A0A0F9ZZ96</accession>
<dbReference type="Pfam" id="PF01424">
    <property type="entry name" value="R3H"/>
    <property type="match status" value="1"/>
</dbReference>
<evidence type="ECO:0000259" key="1">
    <source>
        <dbReference type="PROSITE" id="PS51061"/>
    </source>
</evidence>
<proteinExistence type="predicted"/>
<dbReference type="PANTHER" id="PTHR35800">
    <property type="entry name" value="PROTEIN JAG"/>
    <property type="match status" value="1"/>
</dbReference>
<sequence>MENIVKKELDSLLSLIGIEAEYSLEIEDNEGVSYFKISFEGDKLGYLIGNHGKHLDSFQYVLSMILRKKLPENTDYRVVLDVCGYKKDRDSKLERFALQKADDARILGEPVDLPPMRASDRRVVHMTLQVFDDIKTESIGEGMDRHIQIIPTSEKDMNIIETPDDTAEESEEDSEE</sequence>
<feature type="domain" description="R3H" evidence="1">
    <location>
        <begin position="87"/>
        <end position="153"/>
    </location>
</feature>
<protein>
    <submittedName>
        <fullName evidence="2">Single-stranded nucleic acid binding R3H domain-containing protein, spoIIIJ-associated protein</fullName>
    </submittedName>
</protein>
<dbReference type="InterPro" id="IPR036867">
    <property type="entry name" value="R3H_dom_sf"/>
</dbReference>
<evidence type="ECO:0000313" key="3">
    <source>
        <dbReference type="Proteomes" id="UP000034302"/>
    </source>
</evidence>
<comment type="caution">
    <text evidence="2">The sequence shown here is derived from an EMBL/GenBank/DDBJ whole genome shotgun (WGS) entry which is preliminary data.</text>
</comment>
<dbReference type="SMART" id="SM00393">
    <property type="entry name" value="R3H"/>
    <property type="match status" value="1"/>
</dbReference>
<dbReference type="InterPro" id="IPR038008">
    <property type="entry name" value="Jag_KH"/>
</dbReference>
<dbReference type="Gene3D" id="3.30.1370.50">
    <property type="entry name" value="R3H-like domain"/>
    <property type="match status" value="1"/>
</dbReference>
<dbReference type="Proteomes" id="UP000034302">
    <property type="component" value="Unassembled WGS sequence"/>
</dbReference>
<dbReference type="SUPFAM" id="SSF82708">
    <property type="entry name" value="R3H domain"/>
    <property type="match status" value="1"/>
</dbReference>
<dbReference type="GO" id="GO:0003723">
    <property type="term" value="F:RNA binding"/>
    <property type="evidence" value="ECO:0007669"/>
    <property type="project" value="InterPro"/>
</dbReference>